<dbReference type="AlphaFoldDB" id="A0A6G1K1I3"/>
<evidence type="ECO:0000313" key="2">
    <source>
        <dbReference type="EMBL" id="KAF2706372.1"/>
    </source>
</evidence>
<dbReference type="Proteomes" id="UP000799428">
    <property type="component" value="Unassembled WGS sequence"/>
</dbReference>
<gene>
    <name evidence="2" type="ORF">K504DRAFT_79656</name>
</gene>
<name>A0A6G1K1I3_9PLEO</name>
<evidence type="ECO:0000313" key="3">
    <source>
        <dbReference type="Proteomes" id="UP000799428"/>
    </source>
</evidence>
<accession>A0A6G1K1I3</accession>
<keyword evidence="3" id="KW-1185">Reference proteome</keyword>
<dbReference type="EMBL" id="MU005776">
    <property type="protein sequence ID" value="KAF2706372.1"/>
    <property type="molecule type" value="Genomic_DNA"/>
</dbReference>
<reference evidence="2" key="1">
    <citation type="journal article" date="2020" name="Stud. Mycol.">
        <title>101 Dothideomycetes genomes: a test case for predicting lifestyles and emergence of pathogens.</title>
        <authorList>
            <person name="Haridas S."/>
            <person name="Albert R."/>
            <person name="Binder M."/>
            <person name="Bloem J."/>
            <person name="Labutti K."/>
            <person name="Salamov A."/>
            <person name="Andreopoulos B."/>
            <person name="Baker S."/>
            <person name="Barry K."/>
            <person name="Bills G."/>
            <person name="Bluhm B."/>
            <person name="Cannon C."/>
            <person name="Castanera R."/>
            <person name="Culley D."/>
            <person name="Daum C."/>
            <person name="Ezra D."/>
            <person name="Gonzalez J."/>
            <person name="Henrissat B."/>
            <person name="Kuo A."/>
            <person name="Liang C."/>
            <person name="Lipzen A."/>
            <person name="Lutzoni F."/>
            <person name="Magnuson J."/>
            <person name="Mondo S."/>
            <person name="Nolan M."/>
            <person name="Ohm R."/>
            <person name="Pangilinan J."/>
            <person name="Park H.-J."/>
            <person name="Ramirez L."/>
            <person name="Alfaro M."/>
            <person name="Sun H."/>
            <person name="Tritt A."/>
            <person name="Yoshinaga Y."/>
            <person name="Zwiers L.-H."/>
            <person name="Turgeon B."/>
            <person name="Goodwin S."/>
            <person name="Spatafora J."/>
            <person name="Crous P."/>
            <person name="Grigoriev I."/>
        </authorList>
    </citation>
    <scope>NUCLEOTIDE SEQUENCE</scope>
    <source>
        <strain evidence="2">CBS 279.74</strain>
    </source>
</reference>
<evidence type="ECO:0000256" key="1">
    <source>
        <dbReference type="SAM" id="MobiDB-lite"/>
    </source>
</evidence>
<sequence>MPLGHRFVPKFALQRNRNTQRLHRAFTRNLEDWHACCKLFREPGSKLDRHQGIDTKVVQRPTQVNLRHVCTLCLTTHQPLHQGFRYNSIGCVNIFCSKEPGVTPDSKPPFSRRSRQDSSSAKTPCPSIAPRVYLFMMAVMRSLVQRTLILCIV</sequence>
<protein>
    <submittedName>
        <fullName evidence="2">Uncharacterized protein</fullName>
    </submittedName>
</protein>
<proteinExistence type="predicted"/>
<organism evidence="2 3">
    <name type="scientific">Pleomassaria siparia CBS 279.74</name>
    <dbReference type="NCBI Taxonomy" id="1314801"/>
    <lineage>
        <taxon>Eukaryota</taxon>
        <taxon>Fungi</taxon>
        <taxon>Dikarya</taxon>
        <taxon>Ascomycota</taxon>
        <taxon>Pezizomycotina</taxon>
        <taxon>Dothideomycetes</taxon>
        <taxon>Pleosporomycetidae</taxon>
        <taxon>Pleosporales</taxon>
        <taxon>Pleomassariaceae</taxon>
        <taxon>Pleomassaria</taxon>
    </lineage>
</organism>
<feature type="region of interest" description="Disordered" evidence="1">
    <location>
        <begin position="102"/>
        <end position="123"/>
    </location>
</feature>